<dbReference type="Gene3D" id="1.10.4020.10">
    <property type="entry name" value="DNA breaking-rejoining enzymes"/>
    <property type="match status" value="1"/>
</dbReference>
<dbReference type="GeneID" id="140704244"/>
<feature type="region of interest" description="Disordered" evidence="2">
    <location>
        <begin position="162"/>
        <end position="209"/>
    </location>
</feature>
<dbReference type="InterPro" id="IPR050916">
    <property type="entry name" value="SCAN-C2H2_zinc_finger"/>
</dbReference>
<evidence type="ECO:0000259" key="3">
    <source>
        <dbReference type="PROSITE" id="PS50804"/>
    </source>
</evidence>
<dbReference type="RefSeq" id="XP_072845026.1">
    <property type="nucleotide sequence ID" value="XM_072988925.1"/>
</dbReference>
<feature type="region of interest" description="Disordered" evidence="2">
    <location>
        <begin position="1"/>
        <end position="21"/>
    </location>
</feature>
<accession>A0ABM5FHY9</accession>
<dbReference type="CDD" id="cd07936">
    <property type="entry name" value="SCAN"/>
    <property type="match status" value="1"/>
</dbReference>
<dbReference type="Pfam" id="PF02023">
    <property type="entry name" value="SCAN"/>
    <property type="match status" value="1"/>
</dbReference>
<evidence type="ECO:0000313" key="4">
    <source>
        <dbReference type="Proteomes" id="UP001652642"/>
    </source>
</evidence>
<protein>
    <submittedName>
        <fullName evidence="5">Zinc finger protein 213-like</fullName>
    </submittedName>
</protein>
<dbReference type="InterPro" id="IPR003309">
    <property type="entry name" value="SCAN_dom"/>
</dbReference>
<reference evidence="5" key="2">
    <citation type="submission" date="2025-08" db="UniProtKB">
        <authorList>
            <consortium name="RefSeq"/>
        </authorList>
    </citation>
    <scope>IDENTIFICATION</scope>
</reference>
<dbReference type="InterPro" id="IPR038269">
    <property type="entry name" value="SCAN_sf"/>
</dbReference>
<organism evidence="4 5">
    <name type="scientific">Pogona vitticeps</name>
    <name type="common">central bearded dragon</name>
    <dbReference type="NCBI Taxonomy" id="103695"/>
    <lineage>
        <taxon>Eukaryota</taxon>
        <taxon>Metazoa</taxon>
        <taxon>Chordata</taxon>
        <taxon>Craniata</taxon>
        <taxon>Vertebrata</taxon>
        <taxon>Euteleostomi</taxon>
        <taxon>Lepidosauria</taxon>
        <taxon>Squamata</taxon>
        <taxon>Bifurcata</taxon>
        <taxon>Unidentata</taxon>
        <taxon>Episquamata</taxon>
        <taxon>Toxicofera</taxon>
        <taxon>Iguania</taxon>
        <taxon>Acrodonta</taxon>
        <taxon>Agamidae</taxon>
        <taxon>Amphibolurinae</taxon>
        <taxon>Pogona</taxon>
    </lineage>
</organism>
<feature type="compositionally biased region" description="Basic and acidic residues" evidence="2">
    <location>
        <begin position="8"/>
        <end position="19"/>
    </location>
</feature>
<dbReference type="Proteomes" id="UP001652642">
    <property type="component" value="Chromosome 2"/>
</dbReference>
<evidence type="ECO:0000313" key="5">
    <source>
        <dbReference type="RefSeq" id="XP_072845026.1"/>
    </source>
</evidence>
<gene>
    <name evidence="5" type="primary">LOC140704244</name>
</gene>
<dbReference type="PANTHER" id="PTHR45935:SF15">
    <property type="entry name" value="SCAN BOX DOMAIN-CONTAINING PROTEIN"/>
    <property type="match status" value="1"/>
</dbReference>
<proteinExistence type="predicted"/>
<dbReference type="PROSITE" id="PS50804">
    <property type="entry name" value="SCAN_BOX"/>
    <property type="match status" value="1"/>
</dbReference>
<name>A0ABM5FHY9_9SAUR</name>
<dbReference type="SMART" id="SM00431">
    <property type="entry name" value="SCAN"/>
    <property type="match status" value="1"/>
</dbReference>
<dbReference type="SUPFAM" id="SSF47353">
    <property type="entry name" value="Retrovirus capsid dimerization domain-like"/>
    <property type="match status" value="1"/>
</dbReference>
<evidence type="ECO:0000256" key="2">
    <source>
        <dbReference type="SAM" id="MobiDB-lite"/>
    </source>
</evidence>
<reference evidence="4" key="1">
    <citation type="submission" date="2025-05" db="UniProtKB">
        <authorList>
            <consortium name="RefSeq"/>
        </authorList>
    </citation>
    <scope>NUCLEOTIDE SEQUENCE [LARGE SCALE GENOMIC DNA]</scope>
</reference>
<dbReference type="PANTHER" id="PTHR45935">
    <property type="entry name" value="PROTEIN ZBED8-RELATED"/>
    <property type="match status" value="1"/>
</dbReference>
<sequence length="230" mass="25868">MAANDTSGPREGRDPDVLKAEGLGTCSERIAQTVQGETMLSSDTECQKFREFSYEEADSPREVCTQLHHLCRQWLKPEQRTKAEILDLVILEQFLAVLPLEMSSWVKECGAETTSQAVALAESFLLSRLEEKRQEEQQMKNISVEVKSDFPMAEKPIFNTSQSPLRWTNSKDNEGGQTLIGCRKKPGTSIPSSRPCHGAEPDQQVTPGRKKYASVMERIVYINYGLPDTR</sequence>
<keyword evidence="1" id="KW-0539">Nucleus</keyword>
<keyword evidence="4" id="KW-1185">Reference proteome</keyword>
<feature type="domain" description="SCAN box" evidence="3">
    <location>
        <begin position="47"/>
        <end position="124"/>
    </location>
</feature>
<evidence type="ECO:0000256" key="1">
    <source>
        <dbReference type="ARBA" id="ARBA00023242"/>
    </source>
</evidence>